<evidence type="ECO:0000313" key="2">
    <source>
        <dbReference type="Proteomes" id="UP000268014"/>
    </source>
</evidence>
<evidence type="ECO:0000313" key="1">
    <source>
        <dbReference type="EMBL" id="VDO27144.1"/>
    </source>
</evidence>
<dbReference type="WBParaSite" id="HPLM_0000581501-mRNA-1">
    <property type="protein sequence ID" value="HPLM_0000581501-mRNA-1"/>
    <property type="gene ID" value="HPLM_0000581501"/>
</dbReference>
<sequence length="73" mass="8254">MTEIAAVTNDETSAYHELVFCTEGHQMRSKWCPAFRSANSSNEALRQTTEELKDDGNRLPFGKLFQRSATTNN</sequence>
<accession>A0A0N4W6V3</accession>
<gene>
    <name evidence="1" type="ORF">HPLM_LOCUS5807</name>
</gene>
<organism evidence="3">
    <name type="scientific">Haemonchus placei</name>
    <name type="common">Barber's pole worm</name>
    <dbReference type="NCBI Taxonomy" id="6290"/>
    <lineage>
        <taxon>Eukaryota</taxon>
        <taxon>Metazoa</taxon>
        <taxon>Ecdysozoa</taxon>
        <taxon>Nematoda</taxon>
        <taxon>Chromadorea</taxon>
        <taxon>Rhabditida</taxon>
        <taxon>Rhabditina</taxon>
        <taxon>Rhabditomorpha</taxon>
        <taxon>Strongyloidea</taxon>
        <taxon>Trichostrongylidae</taxon>
        <taxon>Haemonchus</taxon>
    </lineage>
</organism>
<name>A0A0N4W6V3_HAEPC</name>
<dbReference type="Proteomes" id="UP000268014">
    <property type="component" value="Unassembled WGS sequence"/>
</dbReference>
<reference evidence="1 2" key="2">
    <citation type="submission" date="2018-11" db="EMBL/GenBank/DDBJ databases">
        <authorList>
            <consortium name="Pathogen Informatics"/>
        </authorList>
    </citation>
    <scope>NUCLEOTIDE SEQUENCE [LARGE SCALE GENOMIC DNA]</scope>
    <source>
        <strain evidence="1 2">MHpl1</strain>
    </source>
</reference>
<protein>
    <submittedName>
        <fullName evidence="1 3">Uncharacterized protein</fullName>
    </submittedName>
</protein>
<keyword evidence="2" id="KW-1185">Reference proteome</keyword>
<evidence type="ECO:0000313" key="3">
    <source>
        <dbReference type="WBParaSite" id="HPLM_0000581501-mRNA-1"/>
    </source>
</evidence>
<reference evidence="3" key="1">
    <citation type="submission" date="2017-02" db="UniProtKB">
        <authorList>
            <consortium name="WormBaseParasite"/>
        </authorList>
    </citation>
    <scope>IDENTIFICATION</scope>
</reference>
<dbReference type="EMBL" id="UZAF01016392">
    <property type="protein sequence ID" value="VDO27144.1"/>
    <property type="molecule type" value="Genomic_DNA"/>
</dbReference>
<dbReference type="AlphaFoldDB" id="A0A0N4W6V3"/>
<proteinExistence type="predicted"/>